<evidence type="ECO:0000313" key="2">
    <source>
        <dbReference type="EMBL" id="OUQ04233.1"/>
    </source>
</evidence>
<protein>
    <recommendedName>
        <fullName evidence="4">ABC-2 transporter permease</fullName>
    </recommendedName>
</protein>
<keyword evidence="1" id="KW-1133">Transmembrane helix</keyword>
<evidence type="ECO:0000313" key="3">
    <source>
        <dbReference type="Proteomes" id="UP000196258"/>
    </source>
</evidence>
<dbReference type="InterPro" id="IPR025699">
    <property type="entry name" value="ABC2_memb-like"/>
</dbReference>
<accession>A0A1Y4EJ98</accession>
<dbReference type="EMBL" id="NFLB01000013">
    <property type="protein sequence ID" value="OUQ04233.1"/>
    <property type="molecule type" value="Genomic_DNA"/>
</dbReference>
<sequence length="216" mass="24329">MLGIIIKDYYESFCLKKNLISMIFAFTALIVLVMLMKNLYSFILIVGITLPMMGTSTLQYSTEQDEISNYNKILLTFPLIKKEIVKAKIISTLILSTLSNLLISLPITLIYVFIYQAVNLDIALLIWLFGFILTFIMTAINNIGLFTLGNKKGTIAFVIFIIVVAIGYVYSNIFIGIETIVELTTPTLLIFETLIAIILNIISFYACVKIYSIKNS</sequence>
<gene>
    <name evidence="2" type="ORF">B5E91_11060</name>
</gene>
<keyword evidence="1" id="KW-0472">Membrane</keyword>
<dbReference type="AlphaFoldDB" id="A0A1Y4EJ98"/>
<dbReference type="Pfam" id="PF13346">
    <property type="entry name" value="ABC2_membrane_5"/>
    <property type="match status" value="1"/>
</dbReference>
<feature type="transmembrane region" description="Helical" evidence="1">
    <location>
        <begin position="189"/>
        <end position="208"/>
    </location>
</feature>
<evidence type="ECO:0008006" key="4">
    <source>
        <dbReference type="Google" id="ProtNLM"/>
    </source>
</evidence>
<dbReference type="RefSeq" id="WP_087257578.1">
    <property type="nucleotide sequence ID" value="NZ_CAJKXS010000050.1"/>
</dbReference>
<reference evidence="3" key="1">
    <citation type="submission" date="2017-04" db="EMBL/GenBank/DDBJ databases">
        <title>Function of individual gut microbiota members based on whole genome sequencing of pure cultures obtained from chicken caecum.</title>
        <authorList>
            <person name="Medvecky M."/>
            <person name="Cejkova D."/>
            <person name="Polansky O."/>
            <person name="Karasova D."/>
            <person name="Kubasova T."/>
            <person name="Cizek A."/>
            <person name="Rychlik I."/>
        </authorList>
    </citation>
    <scope>NUCLEOTIDE SEQUENCE [LARGE SCALE GENOMIC DNA]</scope>
    <source>
        <strain evidence="3">An149</strain>
    </source>
</reference>
<evidence type="ECO:0000256" key="1">
    <source>
        <dbReference type="SAM" id="Phobius"/>
    </source>
</evidence>
<feature type="transmembrane region" description="Helical" evidence="1">
    <location>
        <begin position="20"/>
        <end position="50"/>
    </location>
</feature>
<organism evidence="2 3">
    <name type="scientific">Thomasclavelia spiroformis</name>
    <dbReference type="NCBI Taxonomy" id="29348"/>
    <lineage>
        <taxon>Bacteria</taxon>
        <taxon>Bacillati</taxon>
        <taxon>Bacillota</taxon>
        <taxon>Erysipelotrichia</taxon>
        <taxon>Erysipelotrichales</taxon>
        <taxon>Coprobacillaceae</taxon>
        <taxon>Thomasclavelia</taxon>
    </lineage>
</organism>
<comment type="caution">
    <text evidence="2">The sequence shown here is derived from an EMBL/GenBank/DDBJ whole genome shotgun (WGS) entry which is preliminary data.</text>
</comment>
<feature type="transmembrane region" description="Helical" evidence="1">
    <location>
        <begin position="89"/>
        <end position="114"/>
    </location>
</feature>
<dbReference type="Proteomes" id="UP000196258">
    <property type="component" value="Unassembled WGS sequence"/>
</dbReference>
<proteinExistence type="predicted"/>
<keyword evidence="1" id="KW-0812">Transmembrane</keyword>
<name>A0A1Y4EJ98_9FIRM</name>
<feature type="transmembrane region" description="Helical" evidence="1">
    <location>
        <begin position="155"/>
        <end position="177"/>
    </location>
</feature>
<feature type="transmembrane region" description="Helical" evidence="1">
    <location>
        <begin position="126"/>
        <end position="148"/>
    </location>
</feature>